<proteinExistence type="predicted"/>
<feature type="compositionally biased region" description="Polar residues" evidence="1">
    <location>
        <begin position="199"/>
        <end position="209"/>
    </location>
</feature>
<evidence type="ECO:0000313" key="3">
    <source>
        <dbReference type="Proteomes" id="UP000272942"/>
    </source>
</evidence>
<feature type="compositionally biased region" description="Low complexity" evidence="1">
    <location>
        <begin position="162"/>
        <end position="171"/>
    </location>
</feature>
<keyword evidence="3" id="KW-1185">Reference proteome</keyword>
<feature type="compositionally biased region" description="Pro residues" evidence="1">
    <location>
        <begin position="19"/>
        <end position="30"/>
    </location>
</feature>
<feature type="region of interest" description="Disordered" evidence="1">
    <location>
        <begin position="1"/>
        <end position="35"/>
    </location>
</feature>
<evidence type="ECO:0000313" key="2">
    <source>
        <dbReference type="EMBL" id="VDP30651.1"/>
    </source>
</evidence>
<feature type="compositionally biased region" description="Basic and acidic residues" evidence="1">
    <location>
        <begin position="101"/>
        <end position="110"/>
    </location>
</feature>
<dbReference type="AlphaFoldDB" id="A0A183A1R3"/>
<reference evidence="2 3" key="2">
    <citation type="submission" date="2018-11" db="EMBL/GenBank/DDBJ databases">
        <authorList>
            <consortium name="Pathogen Informatics"/>
        </authorList>
    </citation>
    <scope>NUCLEOTIDE SEQUENCE [LARGE SCALE GENOMIC DNA]</scope>
    <source>
        <strain evidence="2 3">Egypt</strain>
    </source>
</reference>
<accession>A0A183A1R3</accession>
<dbReference type="EMBL" id="UZAN01003927">
    <property type="protein sequence ID" value="VDP30651.1"/>
    <property type="molecule type" value="Genomic_DNA"/>
</dbReference>
<name>A0A183A1R3_9TREM</name>
<evidence type="ECO:0000313" key="4">
    <source>
        <dbReference type="WBParaSite" id="ECPE_0000089801-mRNA-1"/>
    </source>
</evidence>
<reference evidence="4" key="1">
    <citation type="submission" date="2016-06" db="UniProtKB">
        <authorList>
            <consortium name="WormBaseParasite"/>
        </authorList>
    </citation>
    <scope>IDENTIFICATION</scope>
</reference>
<sequence>MAEAVADANETSKLVESVPIPPPHAPPPPTMRMTTRDSNRLKRFSAYGVIDTAAALAGKEDALLAAALAVEDARETDEAKMILQNSSVVLTEADTALAEEAFAKSFREEESIPDSSPKPSKVKGKTKEPATAVEVVTAGKRRRRANTSQSAAAEEISEIEEAPTTATPTASVGRKRPSKPQSPKPSEPKRMSVEPPTPFLSSATQQTSLIVPRKGAHSLSELGSVSNHVLFNH</sequence>
<feature type="region of interest" description="Disordered" evidence="1">
    <location>
        <begin position="101"/>
        <end position="212"/>
    </location>
</feature>
<evidence type="ECO:0000256" key="1">
    <source>
        <dbReference type="SAM" id="MobiDB-lite"/>
    </source>
</evidence>
<protein>
    <submittedName>
        <fullName evidence="2 4">Uncharacterized protein</fullName>
    </submittedName>
</protein>
<organism evidence="4">
    <name type="scientific">Echinostoma caproni</name>
    <dbReference type="NCBI Taxonomy" id="27848"/>
    <lineage>
        <taxon>Eukaryota</taxon>
        <taxon>Metazoa</taxon>
        <taxon>Spiralia</taxon>
        <taxon>Lophotrochozoa</taxon>
        <taxon>Platyhelminthes</taxon>
        <taxon>Trematoda</taxon>
        <taxon>Digenea</taxon>
        <taxon>Plagiorchiida</taxon>
        <taxon>Echinostomata</taxon>
        <taxon>Echinostomatoidea</taxon>
        <taxon>Echinostomatidae</taxon>
        <taxon>Echinostoma</taxon>
    </lineage>
</organism>
<dbReference type="WBParaSite" id="ECPE_0000089801-mRNA-1">
    <property type="protein sequence ID" value="ECPE_0000089801-mRNA-1"/>
    <property type="gene ID" value="ECPE_0000089801"/>
</dbReference>
<gene>
    <name evidence="2" type="ORF">ECPE_LOCUS898</name>
</gene>
<dbReference type="Proteomes" id="UP000272942">
    <property type="component" value="Unassembled WGS sequence"/>
</dbReference>